<dbReference type="InterPro" id="IPR027417">
    <property type="entry name" value="P-loop_NTPase"/>
</dbReference>
<dbReference type="GO" id="GO:0022857">
    <property type="term" value="F:transmembrane transporter activity"/>
    <property type="evidence" value="ECO:0007669"/>
    <property type="project" value="TreeGrafter"/>
</dbReference>
<evidence type="ECO:0000256" key="3">
    <source>
        <dbReference type="ARBA" id="ARBA00022840"/>
    </source>
</evidence>
<keyword evidence="6" id="KW-1185">Reference proteome</keyword>
<evidence type="ECO:0000313" key="5">
    <source>
        <dbReference type="EMBL" id="SDF75686.1"/>
    </source>
</evidence>
<protein>
    <submittedName>
        <fullName evidence="5">Putative ABC transport system ATP-binding protein</fullName>
    </submittedName>
</protein>
<keyword evidence="2" id="KW-0547">Nucleotide-binding</keyword>
<dbReference type="InterPro" id="IPR003593">
    <property type="entry name" value="AAA+_ATPase"/>
</dbReference>
<dbReference type="PANTHER" id="PTHR24220:SF659">
    <property type="entry name" value="TRANSPORTER, PUTATIVE-RELATED"/>
    <property type="match status" value="1"/>
</dbReference>
<proteinExistence type="predicted"/>
<gene>
    <name evidence="5" type="ORF">SAMN04488542_11673</name>
</gene>
<evidence type="ECO:0000259" key="4">
    <source>
        <dbReference type="PROSITE" id="PS50893"/>
    </source>
</evidence>
<evidence type="ECO:0000256" key="2">
    <source>
        <dbReference type="ARBA" id="ARBA00022741"/>
    </source>
</evidence>
<dbReference type="EMBL" id="FNBG01000016">
    <property type="protein sequence ID" value="SDF75686.1"/>
    <property type="molecule type" value="Genomic_DNA"/>
</dbReference>
<dbReference type="SMART" id="SM00382">
    <property type="entry name" value="AAA"/>
    <property type="match status" value="1"/>
</dbReference>
<keyword evidence="1" id="KW-0813">Transport</keyword>
<dbReference type="InterPro" id="IPR003439">
    <property type="entry name" value="ABC_transporter-like_ATP-bd"/>
</dbReference>
<dbReference type="SUPFAM" id="SSF52540">
    <property type="entry name" value="P-loop containing nucleoside triphosphate hydrolases"/>
    <property type="match status" value="1"/>
</dbReference>
<accession>A0A1G7NNX7</accession>
<reference evidence="5 6" key="1">
    <citation type="submission" date="2016-10" db="EMBL/GenBank/DDBJ databases">
        <authorList>
            <person name="de Groot N.N."/>
        </authorList>
    </citation>
    <scope>NUCLEOTIDE SEQUENCE [LARGE SCALE GENOMIC DNA]</scope>
    <source>
        <strain evidence="5 6">DSM 28129</strain>
    </source>
</reference>
<dbReference type="PROSITE" id="PS50893">
    <property type="entry name" value="ABC_TRANSPORTER_2"/>
    <property type="match status" value="1"/>
</dbReference>
<dbReference type="Gene3D" id="3.40.50.300">
    <property type="entry name" value="P-loop containing nucleotide triphosphate hydrolases"/>
    <property type="match status" value="1"/>
</dbReference>
<evidence type="ECO:0000256" key="1">
    <source>
        <dbReference type="ARBA" id="ARBA00022448"/>
    </source>
</evidence>
<name>A0A1G7NNX7_9BACL</name>
<dbReference type="RefSeq" id="WP_245742432.1">
    <property type="nucleotide sequence ID" value="NZ_FNBG01000016.1"/>
</dbReference>
<keyword evidence="3 5" id="KW-0067">ATP-binding</keyword>
<organism evidence="5 6">
    <name type="scientific">Fontibacillus panacisegetis</name>
    <dbReference type="NCBI Taxonomy" id="670482"/>
    <lineage>
        <taxon>Bacteria</taxon>
        <taxon>Bacillati</taxon>
        <taxon>Bacillota</taxon>
        <taxon>Bacilli</taxon>
        <taxon>Bacillales</taxon>
        <taxon>Paenibacillaceae</taxon>
        <taxon>Fontibacillus</taxon>
    </lineage>
</organism>
<dbReference type="GO" id="GO:0005524">
    <property type="term" value="F:ATP binding"/>
    <property type="evidence" value="ECO:0007669"/>
    <property type="project" value="UniProtKB-KW"/>
</dbReference>
<dbReference type="CDD" id="cd03255">
    <property type="entry name" value="ABC_MJ0796_LolCDE_FtsE"/>
    <property type="match status" value="1"/>
</dbReference>
<dbReference type="InterPro" id="IPR015854">
    <property type="entry name" value="ABC_transpr_LolD-like"/>
</dbReference>
<dbReference type="Pfam" id="PF00005">
    <property type="entry name" value="ABC_tran"/>
    <property type="match status" value="1"/>
</dbReference>
<dbReference type="STRING" id="670482.SAMN04488542_11673"/>
<dbReference type="AlphaFoldDB" id="A0A1G7NNX7"/>
<dbReference type="Proteomes" id="UP000198972">
    <property type="component" value="Unassembled WGS sequence"/>
</dbReference>
<dbReference type="GO" id="GO:0016887">
    <property type="term" value="F:ATP hydrolysis activity"/>
    <property type="evidence" value="ECO:0007669"/>
    <property type="project" value="InterPro"/>
</dbReference>
<feature type="domain" description="ABC transporter" evidence="4">
    <location>
        <begin position="3"/>
        <end position="237"/>
    </location>
</feature>
<dbReference type="InterPro" id="IPR017911">
    <property type="entry name" value="MacB-like_ATP-bd"/>
</dbReference>
<sequence length="237" mass="26523">MMLQIRGLTKQFHVAGKSIPIVNIPQWNVEQGEKIAITGPSGSGKSTILHLISGIMTPDAGEIIIGSRAIHEMKEHARDQFRADCIGYILQDFYLIPSLTARQNVEIAMRGASGSSSERKDKIEAWFEKIALSDRMNHLPSQLSRGQQQRVAMVRALIHEPTLVLADEPTGSLDAETAEEVTELMLELCKSVKNTLLVVTHDLKMAERFPRQVHIHDINFNQSQSHRNRVTPKECVV</sequence>
<evidence type="ECO:0000313" key="6">
    <source>
        <dbReference type="Proteomes" id="UP000198972"/>
    </source>
</evidence>
<dbReference type="PANTHER" id="PTHR24220">
    <property type="entry name" value="IMPORT ATP-BINDING PROTEIN"/>
    <property type="match status" value="1"/>
</dbReference>
<dbReference type="GO" id="GO:0005886">
    <property type="term" value="C:plasma membrane"/>
    <property type="evidence" value="ECO:0007669"/>
    <property type="project" value="TreeGrafter"/>
</dbReference>